<organism evidence="7 8">
    <name type="scientific">Pseudooceanicola albus</name>
    <dbReference type="NCBI Taxonomy" id="2692189"/>
    <lineage>
        <taxon>Bacteria</taxon>
        <taxon>Pseudomonadati</taxon>
        <taxon>Pseudomonadota</taxon>
        <taxon>Alphaproteobacteria</taxon>
        <taxon>Rhodobacterales</taxon>
        <taxon>Paracoccaceae</taxon>
        <taxon>Pseudooceanicola</taxon>
    </lineage>
</organism>
<dbReference type="Pfam" id="PF00881">
    <property type="entry name" value="Nitroreductase"/>
    <property type="match status" value="1"/>
</dbReference>
<dbReference type="RefSeq" id="WP_160894398.1">
    <property type="nucleotide sequence ID" value="NZ_WUMU01000010.1"/>
</dbReference>
<dbReference type="PANTHER" id="PTHR43673">
    <property type="entry name" value="NAD(P)H NITROREDUCTASE YDGI-RELATED"/>
    <property type="match status" value="1"/>
</dbReference>
<keyword evidence="5" id="KW-0560">Oxidoreductase</keyword>
<name>A0A6L7G2Y6_9RHOB</name>
<comment type="caution">
    <text evidence="7">The sequence shown here is derived from an EMBL/GenBank/DDBJ whole genome shotgun (WGS) entry which is preliminary data.</text>
</comment>
<evidence type="ECO:0000259" key="6">
    <source>
        <dbReference type="Pfam" id="PF00881"/>
    </source>
</evidence>
<dbReference type="InterPro" id="IPR000415">
    <property type="entry name" value="Nitroreductase-like"/>
</dbReference>
<dbReference type="Gene3D" id="3.40.109.10">
    <property type="entry name" value="NADH Oxidase"/>
    <property type="match status" value="1"/>
</dbReference>
<dbReference type="PANTHER" id="PTHR43673:SF2">
    <property type="entry name" value="NITROREDUCTASE"/>
    <property type="match status" value="1"/>
</dbReference>
<keyword evidence="4" id="KW-0288">FMN</keyword>
<dbReference type="InterPro" id="IPR029479">
    <property type="entry name" value="Nitroreductase"/>
</dbReference>
<dbReference type="EMBL" id="WUMU01000010">
    <property type="protein sequence ID" value="MXN18269.1"/>
    <property type="molecule type" value="Genomic_DNA"/>
</dbReference>
<accession>A0A6L7G2Y6</accession>
<protein>
    <submittedName>
        <fullName evidence="7">NAD(P)H-dependent oxidoreductase</fullName>
    </submittedName>
</protein>
<comment type="cofactor">
    <cofactor evidence="1">
        <name>FMN</name>
        <dbReference type="ChEBI" id="CHEBI:58210"/>
    </cofactor>
</comment>
<evidence type="ECO:0000256" key="2">
    <source>
        <dbReference type="ARBA" id="ARBA00007118"/>
    </source>
</evidence>
<keyword evidence="3" id="KW-0285">Flavoprotein</keyword>
<dbReference type="Proteomes" id="UP000477911">
    <property type="component" value="Unassembled WGS sequence"/>
</dbReference>
<evidence type="ECO:0000256" key="4">
    <source>
        <dbReference type="ARBA" id="ARBA00022643"/>
    </source>
</evidence>
<evidence type="ECO:0000256" key="1">
    <source>
        <dbReference type="ARBA" id="ARBA00001917"/>
    </source>
</evidence>
<dbReference type="GO" id="GO:0016491">
    <property type="term" value="F:oxidoreductase activity"/>
    <property type="evidence" value="ECO:0007669"/>
    <property type="project" value="UniProtKB-KW"/>
</dbReference>
<proteinExistence type="inferred from homology"/>
<sequence>MFLDRLNWRYATKKMDPSRPVPEEKIAQILEAIRMAPTSSGIQAFRVFLIRDPELRARLRPAAMDQPQVTECSHLLVFAAWDDFTEARIDDTVADIEAARGKSEGITLYYDRLKERLLSRDTEANFAHAANQAFIGLGFALAAAAELEVDSTPMGGFDAATVDEILGLRAQGLRSVVLLPLGTRDTEGDWLYPMAKVRKPMSEFVTEIG</sequence>
<reference evidence="7 8" key="1">
    <citation type="submission" date="2019-12" db="EMBL/GenBank/DDBJ databases">
        <authorList>
            <person name="Li M."/>
        </authorList>
    </citation>
    <scope>NUCLEOTIDE SEQUENCE [LARGE SCALE GENOMIC DNA]</scope>
    <source>
        <strain evidence="7 8">GBMRC 2024</strain>
    </source>
</reference>
<evidence type="ECO:0000256" key="3">
    <source>
        <dbReference type="ARBA" id="ARBA00022630"/>
    </source>
</evidence>
<evidence type="ECO:0000313" key="8">
    <source>
        <dbReference type="Proteomes" id="UP000477911"/>
    </source>
</evidence>
<comment type="similarity">
    <text evidence="2">Belongs to the nitroreductase family.</text>
</comment>
<evidence type="ECO:0000256" key="5">
    <source>
        <dbReference type="ARBA" id="ARBA00023002"/>
    </source>
</evidence>
<evidence type="ECO:0000313" key="7">
    <source>
        <dbReference type="EMBL" id="MXN18269.1"/>
    </source>
</evidence>
<dbReference type="AlphaFoldDB" id="A0A6L7G2Y6"/>
<keyword evidence="8" id="KW-1185">Reference proteome</keyword>
<feature type="domain" description="Nitroreductase" evidence="6">
    <location>
        <begin position="7"/>
        <end position="182"/>
    </location>
</feature>
<gene>
    <name evidence="7" type="ORF">GR170_10510</name>
</gene>
<dbReference type="SUPFAM" id="SSF55469">
    <property type="entry name" value="FMN-dependent nitroreductase-like"/>
    <property type="match status" value="1"/>
</dbReference>